<proteinExistence type="predicted"/>
<dbReference type="EMBL" id="ABXH02000014">
    <property type="protein sequence ID" value="EEP44530.1"/>
    <property type="molecule type" value="Genomic_DNA"/>
</dbReference>
<reference evidence="2 3" key="1">
    <citation type="submission" date="2009-04" db="EMBL/GenBank/DDBJ databases">
        <authorList>
            <person name="Weinstock G."/>
            <person name="Sodergren E."/>
            <person name="Clifton S."/>
            <person name="Fulton L."/>
            <person name="Fulton B."/>
            <person name="Courtney L."/>
            <person name="Fronick C."/>
            <person name="Harrison M."/>
            <person name="Strong C."/>
            <person name="Farmer C."/>
            <person name="Delahaunty K."/>
            <person name="Markovic C."/>
            <person name="Hall O."/>
            <person name="Minx P."/>
            <person name="Tomlinson C."/>
            <person name="Mitreva M."/>
            <person name="Nelson J."/>
            <person name="Hou S."/>
            <person name="Wollam A."/>
            <person name="Pepin K.H."/>
            <person name="Johnson M."/>
            <person name="Bhonagiri V."/>
            <person name="Nash W.E."/>
            <person name="Warren W."/>
            <person name="Chinwalla A."/>
            <person name="Mardis E.R."/>
            <person name="Wilson R.K."/>
        </authorList>
    </citation>
    <scope>NUCLEOTIDE SEQUENCE [LARGE SCALE GENOMIC DNA]</scope>
    <source>
        <strain evidence="2 3">DSM 13280</strain>
    </source>
</reference>
<feature type="region of interest" description="Disordered" evidence="1">
    <location>
        <begin position="143"/>
        <end position="174"/>
    </location>
</feature>
<accession>C4F9K6</accession>
<sequence length="215" mass="23224">MVGLLPHGPVAPLRVAVTTLRRDRAGPVGQVDVGVAASFSAAVLAAPECMWHHQDTAFTLRARSPAAVSEHVPEAGIRFLRRTVCARQGTAPVRAGSMWANSVPSETSRNGKGAAPISLSFVNVREPDPIRVEHASLPSLRTVGDVPLAERRPASCPPTPSHSSPSSTRRAGISRTIRRTPADILLRLQQQGVYLRERQSRGYSFCPIAYSQRRV</sequence>
<organism evidence="2 3">
    <name type="scientific">Collinsella intestinalis DSM 13280</name>
    <dbReference type="NCBI Taxonomy" id="521003"/>
    <lineage>
        <taxon>Bacteria</taxon>
        <taxon>Bacillati</taxon>
        <taxon>Actinomycetota</taxon>
        <taxon>Coriobacteriia</taxon>
        <taxon>Coriobacteriales</taxon>
        <taxon>Coriobacteriaceae</taxon>
        <taxon>Collinsella</taxon>
    </lineage>
</organism>
<evidence type="ECO:0000256" key="1">
    <source>
        <dbReference type="SAM" id="MobiDB-lite"/>
    </source>
</evidence>
<evidence type="ECO:0000313" key="3">
    <source>
        <dbReference type="Proteomes" id="UP000003295"/>
    </source>
</evidence>
<dbReference type="HOGENOM" id="CLU_1281373_0_0_11"/>
<gene>
    <name evidence="2" type="ORF">COLINT_02740</name>
</gene>
<dbReference type="Proteomes" id="UP000003295">
    <property type="component" value="Unassembled WGS sequence"/>
</dbReference>
<evidence type="ECO:0000313" key="2">
    <source>
        <dbReference type="EMBL" id="EEP44530.1"/>
    </source>
</evidence>
<protein>
    <submittedName>
        <fullName evidence="2">Uncharacterized protein</fullName>
    </submittedName>
</protein>
<name>C4F9K6_9ACTN</name>
<comment type="caution">
    <text evidence="2">The sequence shown here is derived from an EMBL/GenBank/DDBJ whole genome shotgun (WGS) entry which is preliminary data.</text>
</comment>
<dbReference type="AlphaFoldDB" id="C4F9K6"/>